<dbReference type="Proteomes" id="UP001107558">
    <property type="component" value="Chromosome 1"/>
</dbReference>
<dbReference type="AlphaFoldDB" id="A0A9J6CT71"/>
<dbReference type="InterPro" id="IPR049942">
    <property type="entry name" value="DML1/Misato"/>
</dbReference>
<dbReference type="EMBL" id="JADBJN010000001">
    <property type="protein sequence ID" value="KAG5684918.1"/>
    <property type="molecule type" value="Genomic_DNA"/>
</dbReference>
<proteinExistence type="inferred from homology"/>
<gene>
    <name evidence="6" type="ORF">PVAND_014126</name>
</gene>
<comment type="similarity">
    <text evidence="2">Belongs to the misato family.</text>
</comment>
<organism evidence="6 7">
    <name type="scientific">Polypedilum vanderplanki</name>
    <name type="common">Sleeping chironomid midge</name>
    <dbReference type="NCBI Taxonomy" id="319348"/>
    <lineage>
        <taxon>Eukaryota</taxon>
        <taxon>Metazoa</taxon>
        <taxon>Ecdysozoa</taxon>
        <taxon>Arthropoda</taxon>
        <taxon>Hexapoda</taxon>
        <taxon>Insecta</taxon>
        <taxon>Pterygota</taxon>
        <taxon>Neoptera</taxon>
        <taxon>Endopterygota</taxon>
        <taxon>Diptera</taxon>
        <taxon>Nematocera</taxon>
        <taxon>Chironomoidea</taxon>
        <taxon>Chironomidae</taxon>
        <taxon>Chironominae</taxon>
        <taxon>Polypedilum</taxon>
        <taxon>Polypedilum</taxon>
    </lineage>
</organism>
<dbReference type="InterPro" id="IPR019605">
    <property type="entry name" value="Misato_II_tubulin-like"/>
</dbReference>
<dbReference type="GO" id="GO:0007005">
    <property type="term" value="P:mitochondrion organization"/>
    <property type="evidence" value="ECO:0007669"/>
    <property type="project" value="InterPro"/>
</dbReference>
<evidence type="ECO:0000259" key="4">
    <source>
        <dbReference type="Pfam" id="PF10644"/>
    </source>
</evidence>
<accession>A0A9J6CT71</accession>
<evidence type="ECO:0000256" key="3">
    <source>
        <dbReference type="ARBA" id="ARBA00023128"/>
    </source>
</evidence>
<dbReference type="InterPro" id="IPR029209">
    <property type="entry name" value="DML1/Misato_tubulin"/>
</dbReference>
<reference evidence="6" key="1">
    <citation type="submission" date="2021-03" db="EMBL/GenBank/DDBJ databases">
        <title>Chromosome level genome of the anhydrobiotic midge Polypedilum vanderplanki.</title>
        <authorList>
            <person name="Yoshida Y."/>
            <person name="Kikawada T."/>
            <person name="Gusev O."/>
        </authorList>
    </citation>
    <scope>NUCLEOTIDE SEQUENCE</scope>
    <source>
        <strain evidence="6">NIAS01</strain>
        <tissue evidence="6">Whole body or cell culture</tissue>
    </source>
</reference>
<evidence type="ECO:0008006" key="8">
    <source>
        <dbReference type="Google" id="ProtNLM"/>
    </source>
</evidence>
<dbReference type="CDD" id="cd06060">
    <property type="entry name" value="misato"/>
    <property type="match status" value="1"/>
</dbReference>
<evidence type="ECO:0000259" key="5">
    <source>
        <dbReference type="Pfam" id="PF14881"/>
    </source>
</evidence>
<name>A0A9J6CT71_POLVA</name>
<keyword evidence="7" id="KW-1185">Reference proteome</keyword>
<dbReference type="Gene3D" id="3.40.50.1440">
    <property type="entry name" value="Tubulin/FtsZ, GTPase domain"/>
    <property type="match status" value="1"/>
</dbReference>
<evidence type="ECO:0000313" key="7">
    <source>
        <dbReference type="Proteomes" id="UP001107558"/>
    </source>
</evidence>
<keyword evidence="3" id="KW-0496">Mitochondrion</keyword>
<comment type="subcellular location">
    <subcellularLocation>
        <location evidence="1">Mitochondrion</location>
    </subcellularLocation>
</comment>
<dbReference type="GO" id="GO:0005739">
    <property type="term" value="C:mitochondrion"/>
    <property type="evidence" value="ECO:0007669"/>
    <property type="project" value="UniProtKB-SubCell"/>
</dbReference>
<feature type="domain" description="Misato Segment II tubulin-like" evidence="4">
    <location>
        <begin position="5"/>
        <end position="129"/>
    </location>
</feature>
<dbReference type="OrthoDB" id="271881at2759"/>
<dbReference type="Pfam" id="PF14881">
    <property type="entry name" value="Tubulin_3"/>
    <property type="match status" value="1"/>
</dbReference>
<dbReference type="Pfam" id="PF10644">
    <property type="entry name" value="Misat_Tub_SegII"/>
    <property type="match status" value="1"/>
</dbReference>
<dbReference type="SUPFAM" id="SSF52490">
    <property type="entry name" value="Tubulin nucleotide-binding domain-like"/>
    <property type="match status" value="1"/>
</dbReference>
<dbReference type="InterPro" id="IPR036525">
    <property type="entry name" value="Tubulin/FtsZ_GTPase_sf"/>
</dbReference>
<evidence type="ECO:0000313" key="6">
    <source>
        <dbReference type="EMBL" id="KAG5684918.1"/>
    </source>
</evidence>
<dbReference type="PANTHER" id="PTHR13391:SF0">
    <property type="entry name" value="PROTEIN MISATO HOMOLOG 1"/>
    <property type="match status" value="1"/>
</dbReference>
<comment type="caution">
    <text evidence="6">The sequence shown here is derived from an EMBL/GenBank/DDBJ whole genome shotgun (WGS) entry which is preliminary data.</text>
</comment>
<feature type="domain" description="DML1/Misato tubulin" evidence="5">
    <location>
        <begin position="143"/>
        <end position="333"/>
    </location>
</feature>
<evidence type="ECO:0000256" key="2">
    <source>
        <dbReference type="ARBA" id="ARBA00008507"/>
    </source>
</evidence>
<dbReference type="PANTHER" id="PTHR13391">
    <property type="entry name" value="MITOCHONDRIAL DISTRIBUTION REGULATOR MISATO"/>
    <property type="match status" value="1"/>
</dbReference>
<sequence>MSVTREIITLQLGNYANFVGTHFWNTQEHSFNYDPEVEVSEINHDVLFREGNYNRNVTFTPRMLLLDLKGSLKFVQESGNLYTENQIELNNPEKNVLSQIRETIAWQDDNIEVMESEEIPMPSYQKSLMENGIAEGEEFNLKETVNNWPDFMYTRYHPRSINIIKNYEYSEQISTFDTFTVGTQLWNSPLFEDEYCDKIRNYIEECDQCQGFQTIFDAIDGFSGVSMKCIEHLEDEYSKSILAFPLIPSVVKNFQFSDEGMSETIRLINIAFSYAKLSEFSSLFIPLSTMERGWRNVSDARKFHNISYDSSNLYHCSSILSSFIDTMSIQYRLREITNQNYLSNLCAQLNIYGRKMCGAKISFPFPMNEKEDLIDFLDRFNSDLMQCISPNTTIGTDRIIQSVTLRGIPKNRLKKPFEKAKDQMKMAAYKCSSISEMIQLYYQCSFYASLSHVASAESAMKIKSPFPKEFFSDNRLTSRGFLKEFQNDEISQVNEVPVMTSVQNSNELSNTLENLYTQVERVKLAKIPRFIDAGLEKEEYKELLEQLLVFKEQYDDNEFL</sequence>
<protein>
    <recommendedName>
        <fullName evidence="8">Protein misato</fullName>
    </recommendedName>
</protein>
<evidence type="ECO:0000256" key="1">
    <source>
        <dbReference type="ARBA" id="ARBA00004173"/>
    </source>
</evidence>